<dbReference type="EMBL" id="PYSW02000059">
    <property type="protein sequence ID" value="KAG2373173.1"/>
    <property type="molecule type" value="Genomic_DNA"/>
</dbReference>
<feature type="domain" description="Aldehyde dehydrogenase" evidence="5">
    <location>
        <begin position="86"/>
        <end position="560"/>
    </location>
</feature>
<dbReference type="PROSITE" id="PS00070">
    <property type="entry name" value="ALDEHYDE_DEHYDR_CYS"/>
    <property type="match status" value="1"/>
</dbReference>
<dbReference type="InterPro" id="IPR016163">
    <property type="entry name" value="Ald_DH_C"/>
</dbReference>
<dbReference type="GO" id="GO:0016620">
    <property type="term" value="F:oxidoreductase activity, acting on the aldehyde or oxo group of donors, NAD or NADP as acceptor"/>
    <property type="evidence" value="ECO:0007669"/>
    <property type="project" value="InterPro"/>
</dbReference>
<keyword evidence="1 3" id="KW-0560">Oxidoreductase</keyword>
<reference evidence="6 7" key="1">
    <citation type="journal article" date="2018" name="BMC Genomics">
        <title>The genome of Naegleria lovaniensis, the basis for a comparative approach to unravel pathogenicity factors of the human pathogenic amoeba N. fowleri.</title>
        <authorList>
            <person name="Liechti N."/>
            <person name="Schurch N."/>
            <person name="Bruggmann R."/>
            <person name="Wittwer M."/>
        </authorList>
    </citation>
    <scope>NUCLEOTIDE SEQUENCE [LARGE SCALE GENOMIC DNA]</scope>
    <source>
        <strain evidence="6 7">ATCC 30569</strain>
    </source>
</reference>
<keyword evidence="4" id="KW-0472">Membrane</keyword>
<dbReference type="Gene3D" id="3.40.605.10">
    <property type="entry name" value="Aldehyde Dehydrogenase, Chain A, domain 1"/>
    <property type="match status" value="1"/>
</dbReference>
<feature type="transmembrane region" description="Helical" evidence="4">
    <location>
        <begin position="33"/>
        <end position="52"/>
    </location>
</feature>
<feature type="transmembrane region" description="Helical" evidence="4">
    <location>
        <begin position="210"/>
        <end position="226"/>
    </location>
</feature>
<dbReference type="Gene3D" id="3.40.309.10">
    <property type="entry name" value="Aldehyde Dehydrogenase, Chain A, domain 2"/>
    <property type="match status" value="1"/>
</dbReference>
<accession>A0AA88KCC0</accession>
<dbReference type="Proteomes" id="UP000816034">
    <property type="component" value="Unassembled WGS sequence"/>
</dbReference>
<dbReference type="InterPro" id="IPR029510">
    <property type="entry name" value="Ald_DH_CS_GLU"/>
</dbReference>
<dbReference type="InterPro" id="IPR016160">
    <property type="entry name" value="Ald_DH_CS_CYS"/>
</dbReference>
<dbReference type="PANTHER" id="PTHR11699">
    <property type="entry name" value="ALDEHYDE DEHYDROGENASE-RELATED"/>
    <property type="match status" value="1"/>
</dbReference>
<name>A0AA88KCC0_NAELO</name>
<feature type="active site" evidence="2">
    <location>
        <position position="327"/>
    </location>
</feature>
<evidence type="ECO:0000256" key="3">
    <source>
        <dbReference type="RuleBase" id="RU003345"/>
    </source>
</evidence>
<evidence type="ECO:0000256" key="4">
    <source>
        <dbReference type="SAM" id="Phobius"/>
    </source>
</evidence>
<gene>
    <name evidence="6" type="ORF">C9374_012775</name>
</gene>
<sequence>MSRFQSTSSCSSSSSGGIISNILHMDVLTFGQYALYAVIGYYVISFVYKLIFGRSYMWKNVKPFDTRLRSSTPLKEWVEKTRKNPQGRQMIECTNPGTMESLCEKVPAMNAQDVEERIGIAKKAFETWSKTSFDDRKRVLLHLLDNILKNKHEIVAKSCKDTGKTLFEAHLGEVVMTCEKIRWLTTRGQQFLEPETRHVPLMMMYKVGQVHYLPLGVVGMIVPWNYPFQNAINAVIAALFAGNSVVIKVSEWATWSSVELYEELVQDALVKAGFSPDIVQFIVGFGEAGNALSKSKNVSHVFFIGSPEIGKRVMLAAAENLTPVTLELGGKDPLIVCDDADIDIAVDVAVRASLYNCGQNCVAAERLYVHEKIHDRFVAKTLEVVKGLRQRPTCPKACALSDDEVNDIGAMTMATSIEKIEKVIEEAVQGGAKLLHGGKRNPKLKGQFLEPTVLVNVKNDMGVVQDEVFGPVVVIVKWKDDDEVIRMANGTCYGLGSYVFSGNSKRAEDLGRRLYAGLTMINDYGLSYLIQDLPFGGVKVSGFGRFNGPEGLRAFTVQKSFVTNRFPINIPPPKLIRYPTEKYAHMIVAHLVDLLYGPWTGTLGALTRLISTFITKK</sequence>
<dbReference type="FunFam" id="3.40.309.10:FF:000009">
    <property type="entry name" value="Aldehyde dehydrogenase A"/>
    <property type="match status" value="1"/>
</dbReference>
<dbReference type="RefSeq" id="XP_044542347.1">
    <property type="nucleotide sequence ID" value="XM_044688578.1"/>
</dbReference>
<keyword evidence="4" id="KW-0812">Transmembrane</keyword>
<comment type="similarity">
    <text evidence="3">Belongs to the aldehyde dehydrogenase family.</text>
</comment>
<dbReference type="InterPro" id="IPR016161">
    <property type="entry name" value="Ald_DH/histidinol_DH"/>
</dbReference>
<evidence type="ECO:0000313" key="7">
    <source>
        <dbReference type="Proteomes" id="UP000816034"/>
    </source>
</evidence>
<dbReference type="InterPro" id="IPR016162">
    <property type="entry name" value="Ald_DH_N"/>
</dbReference>
<organism evidence="6 7">
    <name type="scientific">Naegleria lovaniensis</name>
    <name type="common">Amoeba</name>
    <dbReference type="NCBI Taxonomy" id="51637"/>
    <lineage>
        <taxon>Eukaryota</taxon>
        <taxon>Discoba</taxon>
        <taxon>Heterolobosea</taxon>
        <taxon>Tetramitia</taxon>
        <taxon>Eutetramitia</taxon>
        <taxon>Vahlkampfiidae</taxon>
        <taxon>Naegleria</taxon>
    </lineage>
</organism>
<proteinExistence type="inferred from homology"/>
<comment type="caution">
    <text evidence="6">The sequence shown here is derived from an EMBL/GenBank/DDBJ whole genome shotgun (WGS) entry which is preliminary data.</text>
</comment>
<dbReference type="Pfam" id="PF00171">
    <property type="entry name" value="Aldedh"/>
    <property type="match status" value="1"/>
</dbReference>
<dbReference type="AlphaFoldDB" id="A0AA88KCC0"/>
<protein>
    <recommendedName>
        <fullName evidence="5">Aldehyde dehydrogenase domain-containing protein</fullName>
    </recommendedName>
</protein>
<evidence type="ECO:0000256" key="2">
    <source>
        <dbReference type="PROSITE-ProRule" id="PRU10007"/>
    </source>
</evidence>
<evidence type="ECO:0000313" key="6">
    <source>
        <dbReference type="EMBL" id="KAG2373173.1"/>
    </source>
</evidence>
<evidence type="ECO:0000259" key="5">
    <source>
        <dbReference type="Pfam" id="PF00171"/>
    </source>
</evidence>
<dbReference type="PROSITE" id="PS00687">
    <property type="entry name" value="ALDEHYDE_DEHYDR_GLU"/>
    <property type="match status" value="1"/>
</dbReference>
<keyword evidence="7" id="KW-1185">Reference proteome</keyword>
<evidence type="ECO:0000256" key="1">
    <source>
        <dbReference type="ARBA" id="ARBA00023002"/>
    </source>
</evidence>
<keyword evidence="4" id="KW-1133">Transmembrane helix</keyword>
<dbReference type="SUPFAM" id="SSF53720">
    <property type="entry name" value="ALDH-like"/>
    <property type="match status" value="1"/>
</dbReference>
<dbReference type="InterPro" id="IPR015590">
    <property type="entry name" value="Aldehyde_DH_dom"/>
</dbReference>
<dbReference type="GeneID" id="68105229"/>